<dbReference type="AlphaFoldDB" id="A0A1C6T5L9"/>
<sequence>MGTLGIAYHQRVELAALDGPLARVTVLLGGRLIRRYLGMEADGLRREVERDTGR</sequence>
<dbReference type="STRING" id="145854.GA0074692_4562"/>
<organism evidence="1 2">
    <name type="scientific">Micromonospora pallida</name>
    <dbReference type="NCBI Taxonomy" id="145854"/>
    <lineage>
        <taxon>Bacteria</taxon>
        <taxon>Bacillati</taxon>
        <taxon>Actinomycetota</taxon>
        <taxon>Actinomycetes</taxon>
        <taxon>Micromonosporales</taxon>
        <taxon>Micromonosporaceae</taxon>
        <taxon>Micromonospora</taxon>
    </lineage>
</organism>
<dbReference type="EMBL" id="FMHW01000002">
    <property type="protein sequence ID" value="SCL37126.1"/>
    <property type="molecule type" value="Genomic_DNA"/>
</dbReference>
<keyword evidence="2" id="KW-1185">Reference proteome</keyword>
<dbReference type="RefSeq" id="WP_176738548.1">
    <property type="nucleotide sequence ID" value="NZ_FMHW01000002.1"/>
</dbReference>
<gene>
    <name evidence="1" type="ORF">GA0074692_4562</name>
</gene>
<dbReference type="Proteomes" id="UP000198959">
    <property type="component" value="Unassembled WGS sequence"/>
</dbReference>
<proteinExistence type="predicted"/>
<accession>A0A1C6T5L9</accession>
<evidence type="ECO:0000313" key="1">
    <source>
        <dbReference type="EMBL" id="SCL37126.1"/>
    </source>
</evidence>
<evidence type="ECO:0000313" key="2">
    <source>
        <dbReference type="Proteomes" id="UP000198959"/>
    </source>
</evidence>
<name>A0A1C6T5L9_9ACTN</name>
<reference evidence="2" key="1">
    <citation type="submission" date="2016-06" db="EMBL/GenBank/DDBJ databases">
        <authorList>
            <person name="Varghese N."/>
            <person name="Submissions Spin"/>
        </authorList>
    </citation>
    <scope>NUCLEOTIDE SEQUENCE [LARGE SCALE GENOMIC DNA]</scope>
    <source>
        <strain evidence="2">DSM 43817</strain>
    </source>
</reference>
<protein>
    <submittedName>
        <fullName evidence="1">Uncharacterized protein</fullName>
    </submittedName>
</protein>